<dbReference type="Pfam" id="PF00005">
    <property type="entry name" value="ABC_tran"/>
    <property type="match status" value="1"/>
</dbReference>
<dbReference type="Proteomes" id="UP001429357">
    <property type="component" value="Unassembled WGS sequence"/>
</dbReference>
<dbReference type="InterPro" id="IPR017871">
    <property type="entry name" value="ABC_transporter-like_CS"/>
</dbReference>
<evidence type="ECO:0000313" key="4">
    <source>
        <dbReference type="EMBL" id="MEO1783185.1"/>
    </source>
</evidence>
<feature type="domain" description="ABC transporter" evidence="3">
    <location>
        <begin position="2"/>
        <end position="229"/>
    </location>
</feature>
<dbReference type="SUPFAM" id="SSF52540">
    <property type="entry name" value="P-loop containing nucleoside triphosphate hydrolases"/>
    <property type="match status" value="1"/>
</dbReference>
<dbReference type="EMBL" id="MAEI02000001">
    <property type="protein sequence ID" value="MEO1783185.1"/>
    <property type="molecule type" value="Genomic_DNA"/>
</dbReference>
<evidence type="ECO:0000259" key="3">
    <source>
        <dbReference type="PROSITE" id="PS50893"/>
    </source>
</evidence>
<keyword evidence="5" id="KW-1185">Reference proteome</keyword>
<dbReference type="PANTHER" id="PTHR43514:SF1">
    <property type="entry name" value="SULFATE_THIOSULFATE IMPORT ATP-BINDING PROTEIN CYSA"/>
    <property type="match status" value="1"/>
</dbReference>
<dbReference type="InterPro" id="IPR050334">
    <property type="entry name" value="Molybdenum_import_ModC"/>
</dbReference>
<dbReference type="InterPro" id="IPR027417">
    <property type="entry name" value="P-loop_NTPase"/>
</dbReference>
<dbReference type="InterPro" id="IPR003439">
    <property type="entry name" value="ABC_transporter-like_ATP-bd"/>
</dbReference>
<evidence type="ECO:0000256" key="1">
    <source>
        <dbReference type="ARBA" id="ARBA00022741"/>
    </source>
</evidence>
<comment type="caution">
    <text evidence="4">The sequence shown here is derived from an EMBL/GenBank/DDBJ whole genome shotgun (WGS) entry which is preliminary data.</text>
</comment>
<dbReference type="GO" id="GO:0005524">
    <property type="term" value="F:ATP binding"/>
    <property type="evidence" value="ECO:0007669"/>
    <property type="project" value="UniProtKB-KW"/>
</dbReference>
<keyword evidence="2 4" id="KW-0067">ATP-binding</keyword>
<organism evidence="4 5">
    <name type="scientific">Enterococcus diestrammenae</name>
    <dbReference type="NCBI Taxonomy" id="1155073"/>
    <lineage>
        <taxon>Bacteria</taxon>
        <taxon>Bacillati</taxon>
        <taxon>Bacillota</taxon>
        <taxon>Bacilli</taxon>
        <taxon>Lactobacillales</taxon>
        <taxon>Enterococcaceae</taxon>
        <taxon>Enterococcus</taxon>
    </lineage>
</organism>
<dbReference type="Gene3D" id="3.40.50.300">
    <property type="entry name" value="P-loop containing nucleotide triphosphate hydrolases"/>
    <property type="match status" value="1"/>
</dbReference>
<evidence type="ECO:0000256" key="2">
    <source>
        <dbReference type="ARBA" id="ARBA00022840"/>
    </source>
</evidence>
<reference evidence="4" key="2">
    <citation type="submission" date="2024-02" db="EMBL/GenBank/DDBJ databases">
        <title>The Genome Sequence of Enterococcus diestrammenae JM9A.</title>
        <authorList>
            <person name="Earl A."/>
            <person name="Manson A."/>
            <person name="Gilmore M."/>
            <person name="Sanders J."/>
            <person name="Shea T."/>
            <person name="Howe W."/>
            <person name="Livny J."/>
            <person name="Cuomo C."/>
            <person name="Neafsey D."/>
            <person name="Birren B."/>
        </authorList>
    </citation>
    <scope>NUCLEOTIDE SEQUENCE</scope>
    <source>
        <strain evidence="4">JM9A</strain>
    </source>
</reference>
<proteinExistence type="predicted"/>
<dbReference type="InterPro" id="IPR003593">
    <property type="entry name" value="AAA+_ATPase"/>
</dbReference>
<dbReference type="PANTHER" id="PTHR43514">
    <property type="entry name" value="ABC TRANSPORTER I FAMILY MEMBER 10"/>
    <property type="match status" value="1"/>
</dbReference>
<dbReference type="SMART" id="SM00382">
    <property type="entry name" value="AAA"/>
    <property type="match status" value="1"/>
</dbReference>
<name>A0ABV0F546_9ENTE</name>
<keyword evidence="1" id="KW-0547">Nucleotide-binding</keyword>
<dbReference type="RefSeq" id="WP_161868260.1">
    <property type="nucleotide sequence ID" value="NZ_JAQFAM010000001.1"/>
</dbReference>
<dbReference type="PROSITE" id="PS00211">
    <property type="entry name" value="ABC_TRANSPORTER_1"/>
    <property type="match status" value="1"/>
</dbReference>
<dbReference type="PROSITE" id="PS50893">
    <property type="entry name" value="ABC_TRANSPORTER_2"/>
    <property type="match status" value="1"/>
</dbReference>
<protein>
    <submittedName>
        <fullName evidence="4">Molybdate transport system ATP-binding protein</fullName>
    </submittedName>
</protein>
<reference evidence="4" key="1">
    <citation type="submission" date="2016-06" db="EMBL/GenBank/DDBJ databases">
        <authorList>
            <person name="Van Tyne D."/>
        </authorList>
    </citation>
    <scope>NUCLEOTIDE SEQUENCE</scope>
    <source>
        <strain evidence="4">JM9A</strain>
    </source>
</reference>
<gene>
    <name evidence="4" type="ORF">BAU18_002804</name>
</gene>
<accession>A0ABV0F546</accession>
<sequence>MSIDIQITKRLKEYTLRFEFHSQRQQTALLGASGSGKSMILKCIAGIETPDEGYIRINGRTLFDQAKKINCKPQKRRVGYLFQNYALFPNFTVEENIACVLPKKKRAQVADLLARFDLTGIAKHYGEQLSGGQQQRVALARLIASEPEILLLDEPFSALDTFLKEKVELEMKHFLAQYAGDVLLVTHNRNEAYRLCEDLVIIDQGQNLEAGPLKDIFSHPRFLATSKLTGCKNFSPIKQLDGQHLFAKDWGLTLKVPQPLTPNVTHIGIRAHCFKAVEKLSGENCFPIQLLDQTETPFEWRLLCQTPEGQHPLWWKVNKEQWPTHFSGFLHIAPDEIQLLETSSSDDERKFLL</sequence>
<evidence type="ECO:0000313" key="5">
    <source>
        <dbReference type="Proteomes" id="UP001429357"/>
    </source>
</evidence>